<name>A0A9D1NWH6_9FIRM</name>
<gene>
    <name evidence="2" type="ORF">IAA63_09435</name>
</gene>
<dbReference type="Proteomes" id="UP000886723">
    <property type="component" value="Unassembled WGS sequence"/>
</dbReference>
<reference evidence="2" key="1">
    <citation type="submission" date="2020-10" db="EMBL/GenBank/DDBJ databases">
        <authorList>
            <person name="Gilroy R."/>
        </authorList>
    </citation>
    <scope>NUCLEOTIDE SEQUENCE</scope>
    <source>
        <strain evidence="2">ChiBcec2-4451</strain>
    </source>
</reference>
<evidence type="ECO:0000256" key="1">
    <source>
        <dbReference type="SAM" id="Phobius"/>
    </source>
</evidence>
<evidence type="ECO:0000313" key="3">
    <source>
        <dbReference type="Proteomes" id="UP000886723"/>
    </source>
</evidence>
<feature type="transmembrane region" description="Helical" evidence="1">
    <location>
        <begin position="80"/>
        <end position="100"/>
    </location>
</feature>
<dbReference type="EMBL" id="DVON01000198">
    <property type="protein sequence ID" value="HIV13344.1"/>
    <property type="molecule type" value="Genomic_DNA"/>
</dbReference>
<protein>
    <recommendedName>
        <fullName evidence="4">ABC-2 family transporter protein</fullName>
    </recommendedName>
</protein>
<feature type="transmembrane region" description="Helical" evidence="1">
    <location>
        <begin position="183"/>
        <end position="204"/>
    </location>
</feature>
<feature type="transmembrane region" description="Helical" evidence="1">
    <location>
        <begin position="151"/>
        <end position="171"/>
    </location>
</feature>
<feature type="transmembrane region" description="Helical" evidence="1">
    <location>
        <begin position="210"/>
        <end position="228"/>
    </location>
</feature>
<organism evidence="2 3">
    <name type="scientific">Candidatus Pullilachnospira stercoravium</name>
    <dbReference type="NCBI Taxonomy" id="2840913"/>
    <lineage>
        <taxon>Bacteria</taxon>
        <taxon>Bacillati</taxon>
        <taxon>Bacillota</taxon>
        <taxon>Clostridia</taxon>
        <taxon>Lachnospirales</taxon>
        <taxon>Lachnospiraceae</taxon>
        <taxon>Lachnospiraceae incertae sedis</taxon>
        <taxon>Candidatus Pullilachnospira</taxon>
    </lineage>
</organism>
<keyword evidence="1" id="KW-0812">Transmembrane</keyword>
<accession>A0A9D1NWH6</accession>
<evidence type="ECO:0008006" key="4">
    <source>
        <dbReference type="Google" id="ProtNLM"/>
    </source>
</evidence>
<feature type="transmembrane region" description="Helical" evidence="1">
    <location>
        <begin position="121"/>
        <end position="145"/>
    </location>
</feature>
<comment type="caution">
    <text evidence="2">The sequence shown here is derived from an EMBL/GenBank/DDBJ whole genome shotgun (WGS) entry which is preliminary data.</text>
</comment>
<keyword evidence="1" id="KW-0472">Membrane</keyword>
<keyword evidence="1" id="KW-1133">Transmembrane helix</keyword>
<proteinExistence type="predicted"/>
<evidence type="ECO:0000313" key="2">
    <source>
        <dbReference type="EMBL" id="HIV13344.1"/>
    </source>
</evidence>
<feature type="transmembrane region" description="Helical" evidence="1">
    <location>
        <begin position="57"/>
        <end position="74"/>
    </location>
</feature>
<sequence length="244" mass="27245">MKRKWEKQLQVQLKRYYEAPPPQKKSEFFSSCPETVPAGMPKMRSLLWIQAGYIRKWSWGISLIIFLAGIWAAESGRRELFQTLAAMMPFLALALTTETGRSARCNMEELELSCRFSLKTVVAARMGILGLENLLLLGLLIPVLGAAGEMGFWQTGCALLIPYFLTAFLQMAVVRKLRGQEGIYACFGIAVLVSGLTAVGVPQAERLAENFPAVCWVAITAILAALALREGIQYMRQTEEYVWN</sequence>
<dbReference type="AlphaFoldDB" id="A0A9D1NWH6"/>
<reference evidence="2" key="2">
    <citation type="journal article" date="2021" name="PeerJ">
        <title>Extensive microbial diversity within the chicken gut microbiome revealed by metagenomics and culture.</title>
        <authorList>
            <person name="Gilroy R."/>
            <person name="Ravi A."/>
            <person name="Getino M."/>
            <person name="Pursley I."/>
            <person name="Horton D.L."/>
            <person name="Alikhan N.F."/>
            <person name="Baker D."/>
            <person name="Gharbi K."/>
            <person name="Hall N."/>
            <person name="Watson M."/>
            <person name="Adriaenssens E.M."/>
            <person name="Foster-Nyarko E."/>
            <person name="Jarju S."/>
            <person name="Secka A."/>
            <person name="Antonio M."/>
            <person name="Oren A."/>
            <person name="Chaudhuri R.R."/>
            <person name="La Ragione R."/>
            <person name="Hildebrand F."/>
            <person name="Pallen M.J."/>
        </authorList>
    </citation>
    <scope>NUCLEOTIDE SEQUENCE</scope>
    <source>
        <strain evidence="2">ChiBcec2-4451</strain>
    </source>
</reference>